<organism evidence="1 2">
    <name type="scientific">Azospirillum thermophilum</name>
    <dbReference type="NCBI Taxonomy" id="2202148"/>
    <lineage>
        <taxon>Bacteria</taxon>
        <taxon>Pseudomonadati</taxon>
        <taxon>Pseudomonadota</taxon>
        <taxon>Alphaproteobacteria</taxon>
        <taxon>Rhodospirillales</taxon>
        <taxon>Azospirillaceae</taxon>
        <taxon>Azospirillum</taxon>
    </lineage>
</organism>
<sequence>MNPGNHKSAIEEKRALLTRVRVVVEHYEQHSTSGARIMRGVRYDLAVRATDVNGDACLFPACGCARADCAARPSCPPPALPRWIGRAGR</sequence>
<dbReference type="OrthoDB" id="7306784at2"/>
<dbReference type="RefSeq" id="WP_109328068.1">
    <property type="nucleotide sequence ID" value="NZ_CP029353.1"/>
</dbReference>
<dbReference type="KEGG" id="azz:DEW08_14045"/>
<gene>
    <name evidence="1" type="ORF">DEW08_14045</name>
</gene>
<protein>
    <submittedName>
        <fullName evidence="1">Uncharacterized protein</fullName>
    </submittedName>
</protein>
<proteinExistence type="predicted"/>
<evidence type="ECO:0000313" key="1">
    <source>
        <dbReference type="EMBL" id="AWK87194.1"/>
    </source>
</evidence>
<evidence type="ECO:0000313" key="2">
    <source>
        <dbReference type="Proteomes" id="UP000245629"/>
    </source>
</evidence>
<accession>A0A2S2CRR1</accession>
<keyword evidence="2" id="KW-1185">Reference proteome</keyword>
<reference evidence="2" key="1">
    <citation type="submission" date="2018-05" db="EMBL/GenBank/DDBJ databases">
        <title>Azospirillum thermophila sp. nov., a novel isolated from hot spring.</title>
        <authorList>
            <person name="Zhao Z."/>
        </authorList>
    </citation>
    <scope>NUCLEOTIDE SEQUENCE [LARGE SCALE GENOMIC DNA]</scope>
    <source>
        <strain evidence="2">CFH 70021</strain>
    </source>
</reference>
<name>A0A2S2CRR1_9PROT</name>
<dbReference type="AlphaFoldDB" id="A0A2S2CRR1"/>
<dbReference type="EMBL" id="CP029353">
    <property type="protein sequence ID" value="AWK87194.1"/>
    <property type="molecule type" value="Genomic_DNA"/>
</dbReference>
<dbReference type="Proteomes" id="UP000245629">
    <property type="component" value="Chromosome 2"/>
</dbReference>